<dbReference type="EnsemblMetazoa" id="GAUT013562-RA">
    <property type="protein sequence ID" value="GAUT013562-PA"/>
    <property type="gene ID" value="GAUT013562"/>
</dbReference>
<reference evidence="1" key="1">
    <citation type="submission" date="2020-05" db="UniProtKB">
        <authorList>
            <consortium name="EnsemblMetazoa"/>
        </authorList>
    </citation>
    <scope>IDENTIFICATION</scope>
    <source>
        <strain evidence="1">TTRI</strain>
    </source>
</reference>
<dbReference type="PANTHER" id="PTHR45823">
    <property type="entry name" value="T-SNARE COILED-COIL HOMOLOGY DOMAIN-CONTAINING PROTEIN"/>
    <property type="match status" value="1"/>
</dbReference>
<dbReference type="Proteomes" id="UP000078200">
    <property type="component" value="Unassembled WGS sequence"/>
</dbReference>
<evidence type="ECO:0000313" key="2">
    <source>
        <dbReference type="Proteomes" id="UP000078200"/>
    </source>
</evidence>
<name>A0A1A9US62_GLOAU</name>
<dbReference type="VEuPathDB" id="VectorBase:GAUT013562"/>
<dbReference type="AlphaFoldDB" id="A0A1A9US62"/>
<keyword evidence="2" id="KW-1185">Reference proteome</keyword>
<accession>A0A1A9US62</accession>
<proteinExistence type="predicted"/>
<dbReference type="PANTHER" id="PTHR45823:SF1">
    <property type="entry name" value="T-SNARE COILED-COIL HOMOLOGY DOMAIN-CONTAINING PROTEIN"/>
    <property type="match status" value="1"/>
</dbReference>
<organism evidence="1 2">
    <name type="scientific">Glossina austeni</name>
    <name type="common">Savannah tsetse fly</name>
    <dbReference type="NCBI Taxonomy" id="7395"/>
    <lineage>
        <taxon>Eukaryota</taxon>
        <taxon>Metazoa</taxon>
        <taxon>Ecdysozoa</taxon>
        <taxon>Arthropoda</taxon>
        <taxon>Hexapoda</taxon>
        <taxon>Insecta</taxon>
        <taxon>Pterygota</taxon>
        <taxon>Neoptera</taxon>
        <taxon>Endopterygota</taxon>
        <taxon>Diptera</taxon>
        <taxon>Brachycera</taxon>
        <taxon>Muscomorpha</taxon>
        <taxon>Hippoboscoidea</taxon>
        <taxon>Glossinidae</taxon>
        <taxon>Glossina</taxon>
    </lineage>
</organism>
<dbReference type="STRING" id="7395.A0A1A9US62"/>
<sequence length="314" mass="35670">MWDDDDKAVALIISLRGTAAEIIQIIPEGKRTEFAAIMDALERKYGSKHLKEVSHLELSSHCHKLNERIQDNATGIERLANLAYIGVPDDVLKRLKIHTFVKGLRDEELKKDVWTSPKTTFAETLGFALTQETASMLWPSSMKVRCTEVSSNNDISDVACTAFRQVLRETSECRLQKHASVKNLHKGSYSTSPTRNISESASENKGGVVMCRAIVESNGNFSKEDVRSAQMADEDLNTILKAIEKKKRPTWEEISRESPLTKAYLAQWESLIVEDGCLWRIWHIEDASWAKKLLIVPRLLQRRICHLKKQQKVI</sequence>
<protein>
    <submittedName>
        <fullName evidence="1">Uncharacterized protein</fullName>
    </submittedName>
</protein>
<evidence type="ECO:0000313" key="1">
    <source>
        <dbReference type="EnsemblMetazoa" id="GAUT013562-PA"/>
    </source>
</evidence>